<evidence type="ECO:0000313" key="3">
    <source>
        <dbReference type="Proteomes" id="UP000507222"/>
    </source>
</evidence>
<name>A0A6J5WL21_PRUAR</name>
<protein>
    <submittedName>
        <fullName evidence="2">Uncharacterized protein</fullName>
    </submittedName>
</protein>
<dbReference type="EMBL" id="CAEKKB010000002">
    <property type="protein sequence ID" value="CAB4300755.1"/>
    <property type="molecule type" value="Genomic_DNA"/>
</dbReference>
<reference evidence="4" key="1">
    <citation type="journal article" date="2020" name="Genome Biol.">
        <title>Gamete binning: chromosome-level and haplotype-resolved genome assembly enabled by high-throughput single-cell sequencing of gamete genomes.</title>
        <authorList>
            <person name="Campoy J.A."/>
            <person name="Sun H."/>
            <person name="Goel M."/>
            <person name="Jiao W.-B."/>
            <person name="Folz-Donahue K."/>
            <person name="Wang N."/>
            <person name="Rubio M."/>
            <person name="Liu C."/>
            <person name="Kukat C."/>
            <person name="Ruiz D."/>
            <person name="Huettel B."/>
            <person name="Schneeberger K."/>
        </authorList>
    </citation>
    <scope>NUCLEOTIDE SEQUENCE [LARGE SCALE GENOMIC DNA]</scope>
    <source>
        <strain evidence="4">cv. Rojo Pasion</strain>
    </source>
</reference>
<evidence type="ECO:0000313" key="1">
    <source>
        <dbReference type="EMBL" id="CAB4270355.1"/>
    </source>
</evidence>
<accession>A0A6J5WL21</accession>
<organism evidence="2 4">
    <name type="scientific">Prunus armeniaca</name>
    <name type="common">Apricot</name>
    <name type="synonym">Armeniaca vulgaris</name>
    <dbReference type="NCBI Taxonomy" id="36596"/>
    <lineage>
        <taxon>Eukaryota</taxon>
        <taxon>Viridiplantae</taxon>
        <taxon>Streptophyta</taxon>
        <taxon>Embryophyta</taxon>
        <taxon>Tracheophyta</taxon>
        <taxon>Spermatophyta</taxon>
        <taxon>Magnoliopsida</taxon>
        <taxon>eudicotyledons</taxon>
        <taxon>Gunneridae</taxon>
        <taxon>Pentapetalae</taxon>
        <taxon>rosids</taxon>
        <taxon>fabids</taxon>
        <taxon>Rosales</taxon>
        <taxon>Rosaceae</taxon>
        <taxon>Amygdaloideae</taxon>
        <taxon>Amygdaleae</taxon>
        <taxon>Prunus</taxon>
    </lineage>
</organism>
<evidence type="ECO:0000313" key="4">
    <source>
        <dbReference type="Proteomes" id="UP000507245"/>
    </source>
</evidence>
<dbReference type="Proteomes" id="UP000507245">
    <property type="component" value="Unassembled WGS sequence"/>
</dbReference>
<dbReference type="Proteomes" id="UP000507222">
    <property type="component" value="Unassembled WGS sequence"/>
</dbReference>
<gene>
    <name evidence="1" type="ORF">CURHAP_LOCUS16425</name>
    <name evidence="2" type="ORF">ORAREDHAP_LOCUS16010</name>
</gene>
<reference evidence="2 3" key="2">
    <citation type="submission" date="2020-05" db="EMBL/GenBank/DDBJ databases">
        <authorList>
            <person name="Campoy J."/>
            <person name="Schneeberger K."/>
            <person name="Spophaly S."/>
        </authorList>
    </citation>
    <scope>NUCLEOTIDE SEQUENCE [LARGE SCALE GENOMIC DNA]</scope>
    <source>
        <strain evidence="2">PruArmRojPasFocal</strain>
    </source>
</reference>
<dbReference type="EMBL" id="CAEKDK010000002">
    <property type="protein sequence ID" value="CAB4270355.1"/>
    <property type="molecule type" value="Genomic_DNA"/>
</dbReference>
<keyword evidence="4" id="KW-1185">Reference proteome</keyword>
<dbReference type="AlphaFoldDB" id="A0A6J5WL21"/>
<proteinExistence type="predicted"/>
<evidence type="ECO:0000313" key="2">
    <source>
        <dbReference type="EMBL" id="CAB4300755.1"/>
    </source>
</evidence>
<sequence length="189" mass="20711">MIKLGRGCCISAPSSKIQLGFKLGGVNPTSQEIGRQAHAPSQDVGSKTHVANEEAEAQGSEHLELQWKYNLSPCLRFGRHKNRLSREDATRFEAVKPVAKSWLKRPFTNVLRSSAAAELASRSPISTRTASAAAVGWASSSRARYAWQRWSRVSCSRATRSNWLWRDAAGTAATILTKTATTAPKTNWS</sequence>